<evidence type="ECO:0000313" key="2">
    <source>
        <dbReference type="Proteomes" id="UP000054843"/>
    </source>
</evidence>
<keyword evidence="2" id="KW-1185">Reference proteome</keyword>
<dbReference type="Proteomes" id="UP000054843">
    <property type="component" value="Unassembled WGS sequence"/>
</dbReference>
<comment type="caution">
    <text evidence="1">The sequence shown here is derived from an EMBL/GenBank/DDBJ whole genome shotgun (WGS) entry which is preliminary data.</text>
</comment>
<dbReference type="EMBL" id="JYDO01000011">
    <property type="protein sequence ID" value="KRZ78694.1"/>
    <property type="molecule type" value="Genomic_DNA"/>
</dbReference>
<protein>
    <submittedName>
        <fullName evidence="1">Uncharacterized protein</fullName>
    </submittedName>
</protein>
<dbReference type="AlphaFoldDB" id="A0A0V1N3R9"/>
<proteinExistence type="predicted"/>
<evidence type="ECO:0000313" key="1">
    <source>
        <dbReference type="EMBL" id="KRZ78694.1"/>
    </source>
</evidence>
<organism evidence="1 2">
    <name type="scientific">Trichinella papuae</name>
    <dbReference type="NCBI Taxonomy" id="268474"/>
    <lineage>
        <taxon>Eukaryota</taxon>
        <taxon>Metazoa</taxon>
        <taxon>Ecdysozoa</taxon>
        <taxon>Nematoda</taxon>
        <taxon>Enoplea</taxon>
        <taxon>Dorylaimia</taxon>
        <taxon>Trichinellida</taxon>
        <taxon>Trichinellidae</taxon>
        <taxon>Trichinella</taxon>
    </lineage>
</organism>
<accession>A0A0V1N3R9</accession>
<name>A0A0V1N3R9_9BILA</name>
<reference evidence="1 2" key="1">
    <citation type="submission" date="2015-01" db="EMBL/GenBank/DDBJ databases">
        <title>Evolution of Trichinella species and genotypes.</title>
        <authorList>
            <person name="Korhonen P.K."/>
            <person name="Edoardo P."/>
            <person name="Giuseppe L.R."/>
            <person name="Gasser R.B."/>
        </authorList>
    </citation>
    <scope>NUCLEOTIDE SEQUENCE [LARGE SCALE GENOMIC DNA]</scope>
    <source>
        <strain evidence="1">ISS1980</strain>
    </source>
</reference>
<gene>
    <name evidence="1" type="ORF">T10_1442</name>
</gene>
<sequence length="102" mass="11063">MIEQTTTLDTLRQIKESSAILRATAPSTAVPWPSKLCAPNSRPFIRSTRGFSTGCTSTGHHSGRSSEATAFNDQMLTHWMTTGLRGLAMKSHSICNTLVVVI</sequence>